<organism evidence="2 3">
    <name type="scientific">Amphritea atlantica</name>
    <dbReference type="NCBI Taxonomy" id="355243"/>
    <lineage>
        <taxon>Bacteria</taxon>
        <taxon>Pseudomonadati</taxon>
        <taxon>Pseudomonadota</taxon>
        <taxon>Gammaproteobacteria</taxon>
        <taxon>Oceanospirillales</taxon>
        <taxon>Oceanospirillaceae</taxon>
        <taxon>Amphritea</taxon>
    </lineage>
</organism>
<name>A0ABY5GV77_9GAMM</name>
<sequence length="303" mass="33657">MDKAKSNILCASAMLLASSLSFAQEAPLSLTASVGAEYDDNISVSALDTTTGQSDEALIVDFSAGYMAMKSETAELELVYDLYQSKHNSLSDFDLQIHTLSAFGSREVGDKDLGLYYSYSMVDLGSEELYDSHSLTPSLGLALAEGWYNRFSYSLVAKDFASASGRDATQNSLSADNYYFFMDNAAYITLGARLEQEDADDNELDYQALYLKTAISIPLHYNNKKVIDFKGKYEHYWRDYDNTTASIGKKRDDNQDLIGLEFIKPINENVDVVLNYEYTNTESNLPSVDAEGNVISLKVAMDF</sequence>
<dbReference type="Proteomes" id="UP001059950">
    <property type="component" value="Chromosome"/>
</dbReference>
<gene>
    <name evidence="2" type="ORF">KDX31_18870</name>
</gene>
<evidence type="ECO:0000313" key="2">
    <source>
        <dbReference type="EMBL" id="UTW03348.1"/>
    </source>
</evidence>
<evidence type="ECO:0000313" key="3">
    <source>
        <dbReference type="Proteomes" id="UP001059950"/>
    </source>
</evidence>
<protein>
    <submittedName>
        <fullName evidence="2">DUF560 domain-containing protein</fullName>
    </submittedName>
</protein>
<dbReference type="EMBL" id="CP073344">
    <property type="protein sequence ID" value="UTW03348.1"/>
    <property type="molecule type" value="Genomic_DNA"/>
</dbReference>
<evidence type="ECO:0000256" key="1">
    <source>
        <dbReference type="SAM" id="SignalP"/>
    </source>
</evidence>
<reference evidence="2" key="1">
    <citation type="submission" date="2021-04" db="EMBL/GenBank/DDBJ databases">
        <title>Oceanospirillales bacteria with DddD are important DMSP degraders in coastal seawater.</title>
        <authorList>
            <person name="Liu J."/>
        </authorList>
    </citation>
    <scope>NUCLEOTIDE SEQUENCE</scope>
    <source>
        <strain evidence="2">GY6</strain>
    </source>
</reference>
<accession>A0ABY5GV77</accession>
<keyword evidence="1" id="KW-0732">Signal</keyword>
<feature type="chain" id="PRO_5045150170" evidence="1">
    <location>
        <begin position="24"/>
        <end position="303"/>
    </location>
</feature>
<feature type="signal peptide" evidence="1">
    <location>
        <begin position="1"/>
        <end position="23"/>
    </location>
</feature>
<proteinExistence type="predicted"/>
<keyword evidence="3" id="KW-1185">Reference proteome</keyword>